<dbReference type="AlphaFoldDB" id="A0A209A9Q6"/>
<dbReference type="SMART" id="SM00345">
    <property type="entry name" value="HTH_GNTR"/>
    <property type="match status" value="1"/>
</dbReference>
<name>A0A209A9Q6_YERIN</name>
<comment type="caution">
    <text evidence="5">The sequence shown here is derived from an EMBL/GenBank/DDBJ whole genome shotgun (WGS) entry which is preliminary data.</text>
</comment>
<dbReference type="PANTHER" id="PTHR44846">
    <property type="entry name" value="MANNOSYL-D-GLYCERATE TRANSPORT/METABOLISM SYSTEM REPRESSOR MNGR-RELATED"/>
    <property type="match status" value="1"/>
</dbReference>
<evidence type="ECO:0000259" key="4">
    <source>
        <dbReference type="PROSITE" id="PS50949"/>
    </source>
</evidence>
<protein>
    <submittedName>
        <fullName evidence="5">GntR family transcriptional regulator</fullName>
    </submittedName>
</protein>
<evidence type="ECO:0000256" key="2">
    <source>
        <dbReference type="ARBA" id="ARBA00023125"/>
    </source>
</evidence>
<dbReference type="SMART" id="SM00866">
    <property type="entry name" value="UTRA"/>
    <property type="match status" value="1"/>
</dbReference>
<organism evidence="5 6">
    <name type="scientific">Yersinia intermedia</name>
    <dbReference type="NCBI Taxonomy" id="631"/>
    <lineage>
        <taxon>Bacteria</taxon>
        <taxon>Pseudomonadati</taxon>
        <taxon>Pseudomonadota</taxon>
        <taxon>Gammaproteobacteria</taxon>
        <taxon>Enterobacterales</taxon>
        <taxon>Yersiniaceae</taxon>
        <taxon>Yersinia</taxon>
    </lineage>
</organism>
<keyword evidence="3" id="KW-0804">Transcription</keyword>
<dbReference type="RefSeq" id="WP_050084248.1">
    <property type="nucleotide sequence ID" value="NZ_CBCPKE010000004.1"/>
</dbReference>
<proteinExistence type="predicted"/>
<evidence type="ECO:0000313" key="5">
    <source>
        <dbReference type="EMBL" id="OVZ89501.1"/>
    </source>
</evidence>
<dbReference type="CDD" id="cd07377">
    <property type="entry name" value="WHTH_GntR"/>
    <property type="match status" value="1"/>
</dbReference>
<dbReference type="InterPro" id="IPR036390">
    <property type="entry name" value="WH_DNA-bd_sf"/>
</dbReference>
<dbReference type="SUPFAM" id="SSF46785">
    <property type="entry name" value="Winged helix' DNA-binding domain"/>
    <property type="match status" value="1"/>
</dbReference>
<keyword evidence="1" id="KW-0805">Transcription regulation</keyword>
<dbReference type="PANTHER" id="PTHR44846:SF1">
    <property type="entry name" value="MANNOSYL-D-GLYCERATE TRANSPORT_METABOLISM SYSTEM REPRESSOR MNGR-RELATED"/>
    <property type="match status" value="1"/>
</dbReference>
<evidence type="ECO:0000313" key="6">
    <source>
        <dbReference type="Proteomes" id="UP000196440"/>
    </source>
</evidence>
<dbReference type="InterPro" id="IPR000524">
    <property type="entry name" value="Tscrpt_reg_HTH_GntR"/>
</dbReference>
<feature type="domain" description="HTH gntR-type" evidence="4">
    <location>
        <begin position="2"/>
        <end position="70"/>
    </location>
</feature>
<dbReference type="Pfam" id="PF07702">
    <property type="entry name" value="UTRA"/>
    <property type="match status" value="1"/>
</dbReference>
<accession>A0A209A9Q6</accession>
<dbReference type="Gene3D" id="1.10.10.10">
    <property type="entry name" value="Winged helix-like DNA-binding domain superfamily/Winged helix DNA-binding domain"/>
    <property type="match status" value="1"/>
</dbReference>
<evidence type="ECO:0000256" key="1">
    <source>
        <dbReference type="ARBA" id="ARBA00023015"/>
    </source>
</evidence>
<dbReference type="InterPro" id="IPR050679">
    <property type="entry name" value="Bact_HTH_transcr_reg"/>
</dbReference>
<evidence type="ECO:0000256" key="3">
    <source>
        <dbReference type="ARBA" id="ARBA00023163"/>
    </source>
</evidence>
<dbReference type="SUPFAM" id="SSF64288">
    <property type="entry name" value="Chorismate lyase-like"/>
    <property type="match status" value="1"/>
</dbReference>
<dbReference type="InterPro" id="IPR028978">
    <property type="entry name" value="Chorismate_lyase_/UTRA_dom_sf"/>
</dbReference>
<dbReference type="GO" id="GO:0045892">
    <property type="term" value="P:negative regulation of DNA-templated transcription"/>
    <property type="evidence" value="ECO:0007669"/>
    <property type="project" value="TreeGrafter"/>
</dbReference>
<gene>
    <name evidence="5" type="ORF">CBW57_02765</name>
</gene>
<sequence>MKPVYISIADDLVYKIKEGFYSEGDMLPPEVALCEIYNVSRMTLRKSLALLMEQDLLVRVKGSGTYVKKNKSAIHGAAELTGFQQEIKEQGKEVTTKVITFEIIHPDAVAGERLSLEPTDQVFHIERVRYINNEPEIFERTYMPVNMFSDLTVEIMSGSKYSYVRSKGMHIYGNKQIVSVELADKKLSKILDVKINHPLLKVISIGEYEEGKAFEYSINIFRLNQYSFEFYAR</sequence>
<dbReference type="PROSITE" id="PS50949">
    <property type="entry name" value="HTH_GNTR"/>
    <property type="match status" value="1"/>
</dbReference>
<dbReference type="GO" id="GO:0003677">
    <property type="term" value="F:DNA binding"/>
    <property type="evidence" value="ECO:0007669"/>
    <property type="project" value="UniProtKB-KW"/>
</dbReference>
<dbReference type="InterPro" id="IPR011663">
    <property type="entry name" value="UTRA"/>
</dbReference>
<keyword evidence="2" id="KW-0238">DNA-binding</keyword>
<dbReference type="PRINTS" id="PR00035">
    <property type="entry name" value="HTHGNTR"/>
</dbReference>
<dbReference type="Pfam" id="PF00392">
    <property type="entry name" value="GntR"/>
    <property type="match status" value="1"/>
</dbReference>
<dbReference type="EMBL" id="NHOI01000003">
    <property type="protein sequence ID" value="OVZ89501.1"/>
    <property type="molecule type" value="Genomic_DNA"/>
</dbReference>
<dbReference type="InterPro" id="IPR036388">
    <property type="entry name" value="WH-like_DNA-bd_sf"/>
</dbReference>
<dbReference type="Proteomes" id="UP000196440">
    <property type="component" value="Unassembled WGS sequence"/>
</dbReference>
<dbReference type="Gene3D" id="3.40.1410.10">
    <property type="entry name" value="Chorismate lyase-like"/>
    <property type="match status" value="1"/>
</dbReference>
<dbReference type="GO" id="GO:0003700">
    <property type="term" value="F:DNA-binding transcription factor activity"/>
    <property type="evidence" value="ECO:0007669"/>
    <property type="project" value="InterPro"/>
</dbReference>
<reference evidence="5 6" key="1">
    <citation type="submission" date="2017-05" db="EMBL/GenBank/DDBJ databases">
        <title>Whole genome sequencing of Yersinia kristensenii.</title>
        <authorList>
            <person name="Campioni F."/>
        </authorList>
    </citation>
    <scope>NUCLEOTIDE SEQUENCE [LARGE SCALE GENOMIC DNA]</scope>
    <source>
        <strain evidence="5 6">CFSAN060536</strain>
    </source>
</reference>